<sequence>MLVKIKLVISTLVLLVAACIAFYDYRIGLYPPAAVALGVGMFVVFAIWVFPDVKRKGNVKRNS</sequence>
<evidence type="ECO:0000313" key="2">
    <source>
        <dbReference type="EMBL" id="EKS35974.1"/>
    </source>
</evidence>
<feature type="transmembrane region" description="Helical" evidence="1">
    <location>
        <begin position="29"/>
        <end position="51"/>
    </location>
</feature>
<dbReference type="PROSITE" id="PS51257">
    <property type="entry name" value="PROKAR_LIPOPROTEIN"/>
    <property type="match status" value="1"/>
</dbReference>
<organism evidence="2 3">
    <name type="scientific">Afipia clevelandensis ATCC 49720</name>
    <dbReference type="NCBI Taxonomy" id="883079"/>
    <lineage>
        <taxon>Bacteria</taxon>
        <taxon>Pseudomonadati</taxon>
        <taxon>Pseudomonadota</taxon>
        <taxon>Alphaproteobacteria</taxon>
        <taxon>Hyphomicrobiales</taxon>
        <taxon>Nitrobacteraceae</taxon>
        <taxon>Afipia</taxon>
    </lineage>
</organism>
<proteinExistence type="predicted"/>
<dbReference type="AlphaFoldDB" id="K8P5G2"/>
<comment type="caution">
    <text evidence="2">The sequence shown here is derived from an EMBL/GenBank/DDBJ whole genome shotgun (WGS) entry which is preliminary data.</text>
</comment>
<protein>
    <submittedName>
        <fullName evidence="2">Uncharacterized protein</fullName>
    </submittedName>
</protein>
<accession>K8P5G2</accession>
<gene>
    <name evidence="2" type="ORF">HMPREF9696_02186</name>
</gene>
<keyword evidence="1" id="KW-0812">Transmembrane</keyword>
<dbReference type="RefSeq" id="WP_002713052.1">
    <property type="nucleotide sequence ID" value="NZ_KB375281.1"/>
</dbReference>
<reference evidence="2 3" key="1">
    <citation type="submission" date="2012-04" db="EMBL/GenBank/DDBJ databases">
        <title>The Genome Sequence of Afipia clevelandensis ATCC 49720.</title>
        <authorList>
            <consortium name="The Broad Institute Genome Sequencing Platform"/>
            <person name="Earl A."/>
            <person name="Ward D."/>
            <person name="Feldgarden M."/>
            <person name="Gevers D."/>
            <person name="Huys G."/>
            <person name="Walker B."/>
            <person name="Young S.K."/>
            <person name="Zeng Q."/>
            <person name="Gargeya S."/>
            <person name="Fitzgerald M."/>
            <person name="Haas B."/>
            <person name="Abouelleil A."/>
            <person name="Alvarado L."/>
            <person name="Arachchi H.M."/>
            <person name="Berlin A."/>
            <person name="Chapman S.B."/>
            <person name="Goldberg J."/>
            <person name="Griggs A."/>
            <person name="Gujja S."/>
            <person name="Hansen M."/>
            <person name="Howarth C."/>
            <person name="Imamovic A."/>
            <person name="Larimer J."/>
            <person name="McCowen C."/>
            <person name="Montmayeur A."/>
            <person name="Murphy C."/>
            <person name="Neiman D."/>
            <person name="Pearson M."/>
            <person name="Priest M."/>
            <person name="Roberts A."/>
            <person name="Saif S."/>
            <person name="Shea T."/>
            <person name="Sisk P."/>
            <person name="Sykes S."/>
            <person name="Wortman J."/>
            <person name="Nusbaum C."/>
            <person name="Birren B."/>
        </authorList>
    </citation>
    <scope>NUCLEOTIDE SEQUENCE [LARGE SCALE GENOMIC DNA]</scope>
    <source>
        <strain evidence="2 3">ATCC 49720</strain>
    </source>
</reference>
<dbReference type="PATRIC" id="fig|883079.3.peg.2222"/>
<keyword evidence="3" id="KW-1185">Reference proteome</keyword>
<dbReference type="OrthoDB" id="7365340at2"/>
<evidence type="ECO:0000313" key="3">
    <source>
        <dbReference type="Proteomes" id="UP000001095"/>
    </source>
</evidence>
<evidence type="ECO:0000256" key="1">
    <source>
        <dbReference type="SAM" id="Phobius"/>
    </source>
</evidence>
<dbReference type="Proteomes" id="UP000001095">
    <property type="component" value="Unassembled WGS sequence"/>
</dbReference>
<dbReference type="HOGENOM" id="CLU_201569_0_0_5"/>
<dbReference type="EMBL" id="AGWY01000008">
    <property type="protein sequence ID" value="EKS35974.1"/>
    <property type="molecule type" value="Genomic_DNA"/>
</dbReference>
<name>K8P5G2_9BRAD</name>
<keyword evidence="1" id="KW-1133">Transmembrane helix</keyword>
<feature type="transmembrane region" description="Helical" evidence="1">
    <location>
        <begin position="7"/>
        <end position="23"/>
    </location>
</feature>
<keyword evidence="1" id="KW-0472">Membrane</keyword>